<evidence type="ECO:0000313" key="2">
    <source>
        <dbReference type="EMBL" id="KAB2600026.1"/>
    </source>
</evidence>
<reference evidence="2 3" key="1">
    <citation type="submission" date="2019-09" db="EMBL/GenBank/DDBJ databases">
        <authorList>
            <person name="Ou C."/>
        </authorList>
    </citation>
    <scope>NUCLEOTIDE SEQUENCE [LARGE SCALE GENOMIC DNA]</scope>
    <source>
        <strain evidence="2">S2</strain>
        <tissue evidence="2">Leaf</tissue>
    </source>
</reference>
<evidence type="ECO:0000313" key="3">
    <source>
        <dbReference type="Proteomes" id="UP000327157"/>
    </source>
</evidence>
<protein>
    <submittedName>
        <fullName evidence="2">Uncharacterized protein</fullName>
    </submittedName>
</protein>
<feature type="compositionally biased region" description="Acidic residues" evidence="1">
    <location>
        <begin position="30"/>
        <end position="45"/>
    </location>
</feature>
<sequence>MAESNRHLRRTQIGTGVGPESIPGGWLDLIDADSEEGDEKDEGDEGEKRVKGIDARPSPFRTVAQTRALESSLQSQKRKSMESITTPANGVACLKDSFSRSTVPLVFLLPLSSLSTVSWKSSVFKTKRERRLGRAPLCLVEVASILRIQIH</sequence>
<comment type="caution">
    <text evidence="2">The sequence shown here is derived from an EMBL/GenBank/DDBJ whole genome shotgun (WGS) entry which is preliminary data.</text>
</comment>
<evidence type="ECO:0000256" key="1">
    <source>
        <dbReference type="SAM" id="MobiDB-lite"/>
    </source>
</evidence>
<accession>A0A5N5FAB6</accession>
<dbReference type="EMBL" id="SMOL01000753">
    <property type="protein sequence ID" value="KAB2600026.1"/>
    <property type="molecule type" value="Genomic_DNA"/>
</dbReference>
<proteinExistence type="predicted"/>
<reference evidence="3" key="2">
    <citation type="submission" date="2019-10" db="EMBL/GenBank/DDBJ databases">
        <title>A de novo genome assembly of a pear dwarfing rootstock.</title>
        <authorList>
            <person name="Wang F."/>
            <person name="Wang J."/>
            <person name="Li S."/>
            <person name="Zhang Y."/>
            <person name="Fang M."/>
            <person name="Ma L."/>
            <person name="Zhao Y."/>
            <person name="Jiang S."/>
        </authorList>
    </citation>
    <scope>NUCLEOTIDE SEQUENCE [LARGE SCALE GENOMIC DNA]</scope>
</reference>
<gene>
    <name evidence="2" type="ORF">D8674_010297</name>
</gene>
<reference evidence="2 3" key="3">
    <citation type="submission" date="2019-11" db="EMBL/GenBank/DDBJ databases">
        <title>A de novo genome assembly of a pear dwarfing rootstock.</title>
        <authorList>
            <person name="Wang F."/>
            <person name="Wang J."/>
            <person name="Li S."/>
            <person name="Zhang Y."/>
            <person name="Fang M."/>
            <person name="Ma L."/>
            <person name="Zhao Y."/>
            <person name="Jiang S."/>
        </authorList>
    </citation>
    <scope>NUCLEOTIDE SEQUENCE [LARGE SCALE GENOMIC DNA]</scope>
    <source>
        <strain evidence="2">S2</strain>
        <tissue evidence="2">Leaf</tissue>
    </source>
</reference>
<organism evidence="2 3">
    <name type="scientific">Pyrus ussuriensis x Pyrus communis</name>
    <dbReference type="NCBI Taxonomy" id="2448454"/>
    <lineage>
        <taxon>Eukaryota</taxon>
        <taxon>Viridiplantae</taxon>
        <taxon>Streptophyta</taxon>
        <taxon>Embryophyta</taxon>
        <taxon>Tracheophyta</taxon>
        <taxon>Spermatophyta</taxon>
        <taxon>Magnoliopsida</taxon>
        <taxon>eudicotyledons</taxon>
        <taxon>Gunneridae</taxon>
        <taxon>Pentapetalae</taxon>
        <taxon>rosids</taxon>
        <taxon>fabids</taxon>
        <taxon>Rosales</taxon>
        <taxon>Rosaceae</taxon>
        <taxon>Amygdaloideae</taxon>
        <taxon>Maleae</taxon>
        <taxon>Pyrus</taxon>
    </lineage>
</organism>
<dbReference type="Proteomes" id="UP000327157">
    <property type="component" value="Chromosome 13"/>
</dbReference>
<dbReference type="AlphaFoldDB" id="A0A5N5FAB6"/>
<feature type="region of interest" description="Disordered" evidence="1">
    <location>
        <begin position="1"/>
        <end position="58"/>
    </location>
</feature>
<keyword evidence="3" id="KW-1185">Reference proteome</keyword>
<name>A0A5N5FAB6_9ROSA</name>